<dbReference type="EMBL" id="JAHCQH010000015">
    <property type="protein sequence ID" value="MBS9477089.1"/>
    <property type="molecule type" value="Genomic_DNA"/>
</dbReference>
<feature type="compositionally biased region" description="Low complexity" evidence="1">
    <location>
        <begin position="83"/>
        <end position="98"/>
    </location>
</feature>
<keyword evidence="4" id="KW-1185">Reference proteome</keyword>
<name>A0ABS5R8D8_9HYPH</name>
<comment type="caution">
    <text evidence="3">The sequence shown here is derived from an EMBL/GenBank/DDBJ whole genome shotgun (WGS) entry which is preliminary data.</text>
</comment>
<gene>
    <name evidence="3" type="ORF">KIP89_08215</name>
</gene>
<evidence type="ECO:0000256" key="1">
    <source>
        <dbReference type="SAM" id="MobiDB-lite"/>
    </source>
</evidence>
<keyword evidence="2" id="KW-0732">Signal</keyword>
<feature type="region of interest" description="Disordered" evidence="1">
    <location>
        <begin position="29"/>
        <end position="112"/>
    </location>
</feature>
<proteinExistence type="predicted"/>
<feature type="compositionally biased region" description="Polar residues" evidence="1">
    <location>
        <begin position="73"/>
        <end position="82"/>
    </location>
</feature>
<evidence type="ECO:0000313" key="3">
    <source>
        <dbReference type="EMBL" id="MBS9477089.1"/>
    </source>
</evidence>
<dbReference type="Proteomes" id="UP001166585">
    <property type="component" value="Unassembled WGS sequence"/>
</dbReference>
<organism evidence="3 4">
    <name type="scientific">Ancylobacter radicis</name>
    <dbReference type="NCBI Taxonomy" id="2836179"/>
    <lineage>
        <taxon>Bacteria</taxon>
        <taxon>Pseudomonadati</taxon>
        <taxon>Pseudomonadota</taxon>
        <taxon>Alphaproteobacteria</taxon>
        <taxon>Hyphomicrobiales</taxon>
        <taxon>Xanthobacteraceae</taxon>
        <taxon>Ancylobacter</taxon>
    </lineage>
</organism>
<feature type="chain" id="PRO_5046034948" evidence="2">
    <location>
        <begin position="24"/>
        <end position="246"/>
    </location>
</feature>
<feature type="compositionally biased region" description="Low complexity" evidence="1">
    <location>
        <begin position="31"/>
        <end position="72"/>
    </location>
</feature>
<evidence type="ECO:0000256" key="2">
    <source>
        <dbReference type="SAM" id="SignalP"/>
    </source>
</evidence>
<accession>A0ABS5R8D8</accession>
<evidence type="ECO:0000313" key="4">
    <source>
        <dbReference type="Proteomes" id="UP001166585"/>
    </source>
</evidence>
<sequence>MPNLSAAFLAGVLLAGVSLPAAAQWIGAPGGSDSTSTGDSGTSSSAPQAATPATPTMAPAAPAPMTAAPASPGFSSPGLSTDSFGGSPLPGSMGMMPGPATPVPAGPSPADMADCQTQVTKLRTDLENRNEALRKAASKKLPPSELCPMFRNFVSSQQRFYSYLVANKSKCGVPDEAIKGLKDNAGSVTSIRDKVCQAAAAQQQGGPSGPPVQGAVSQGLGLSSGLPSTATAKGGVFDTLGGDALR</sequence>
<feature type="compositionally biased region" description="Low complexity" evidence="1">
    <location>
        <begin position="199"/>
        <end position="226"/>
    </location>
</feature>
<feature type="signal peptide" evidence="2">
    <location>
        <begin position="1"/>
        <end position="23"/>
    </location>
</feature>
<reference evidence="3" key="1">
    <citation type="submission" date="2021-05" db="EMBL/GenBank/DDBJ databases">
        <authorList>
            <person name="Sun Q."/>
            <person name="Inoue M."/>
        </authorList>
    </citation>
    <scope>NUCLEOTIDE SEQUENCE</scope>
    <source>
        <strain evidence="3">VKM B-3255</strain>
    </source>
</reference>
<protein>
    <submittedName>
        <fullName evidence="3">Uncharacterized protein</fullName>
    </submittedName>
</protein>
<feature type="region of interest" description="Disordered" evidence="1">
    <location>
        <begin position="199"/>
        <end position="246"/>
    </location>
</feature>